<feature type="domain" description="Transcription regulator TrmB N-terminal" evidence="1">
    <location>
        <begin position="15"/>
        <end position="73"/>
    </location>
</feature>
<dbReference type="EMBL" id="MHKD01000018">
    <property type="protein sequence ID" value="OGY84066.1"/>
    <property type="molecule type" value="Genomic_DNA"/>
</dbReference>
<organism evidence="2 3">
    <name type="scientific">Candidatus Kerfeldbacteria bacterium RIFCSPHIGHO2_12_FULL_48_17</name>
    <dbReference type="NCBI Taxonomy" id="1798542"/>
    <lineage>
        <taxon>Bacteria</taxon>
        <taxon>Candidatus Kerfeldiibacteriota</taxon>
    </lineage>
</organism>
<dbReference type="InterPro" id="IPR036388">
    <property type="entry name" value="WH-like_DNA-bd_sf"/>
</dbReference>
<reference evidence="2 3" key="1">
    <citation type="journal article" date="2016" name="Nat. Commun.">
        <title>Thousands of microbial genomes shed light on interconnected biogeochemical processes in an aquifer system.</title>
        <authorList>
            <person name="Anantharaman K."/>
            <person name="Brown C.T."/>
            <person name="Hug L.A."/>
            <person name="Sharon I."/>
            <person name="Castelle C.J."/>
            <person name="Probst A.J."/>
            <person name="Thomas B.C."/>
            <person name="Singh A."/>
            <person name="Wilkins M.J."/>
            <person name="Karaoz U."/>
            <person name="Brodie E.L."/>
            <person name="Williams K.H."/>
            <person name="Hubbard S.S."/>
            <person name="Banfield J.F."/>
        </authorList>
    </citation>
    <scope>NUCLEOTIDE SEQUENCE [LARGE SCALE GENOMIC DNA]</scope>
</reference>
<evidence type="ECO:0000313" key="2">
    <source>
        <dbReference type="EMBL" id="OGY84066.1"/>
    </source>
</evidence>
<dbReference type="Gene3D" id="1.10.10.10">
    <property type="entry name" value="Winged helix-like DNA-binding domain superfamily/Winged helix DNA-binding domain"/>
    <property type="match status" value="1"/>
</dbReference>
<proteinExistence type="predicted"/>
<dbReference type="Pfam" id="PF01978">
    <property type="entry name" value="TrmB"/>
    <property type="match status" value="1"/>
</dbReference>
<evidence type="ECO:0000313" key="3">
    <source>
        <dbReference type="Proteomes" id="UP000176952"/>
    </source>
</evidence>
<sequence length="261" mass="29905">MSTLSSLQQSLYTSLTELGLSHAEAELYLLSLHLGPQPLTTLARDLQIARPNIYKLIRALETHALAKFSQRKKYSQKFMVESPAVVLEQLRAKRKQLDATDNALAATLPDLLAQYHQGATPTKVKVLTDEEQYLRLYYRTLEEAQGATEWFGAAHEFIGFVSWEREREWIRRRIEKGISIKALLLPSETAAGFIKDDAREMRETRVLREAAPFLSAFQLFANKVVFWQPRTPLAVVLEDEYIAGMMRSIFYQLWEGAGRKI</sequence>
<gene>
    <name evidence="2" type="ORF">A3F54_00760</name>
</gene>
<dbReference type="PANTHER" id="PTHR34293:SF1">
    <property type="entry name" value="HTH-TYPE TRANSCRIPTIONAL REGULATOR TRMBL2"/>
    <property type="match status" value="1"/>
</dbReference>
<dbReference type="AlphaFoldDB" id="A0A1G2B5T9"/>
<evidence type="ECO:0000259" key="1">
    <source>
        <dbReference type="Pfam" id="PF01978"/>
    </source>
</evidence>
<comment type="caution">
    <text evidence="2">The sequence shown here is derived from an EMBL/GenBank/DDBJ whole genome shotgun (WGS) entry which is preliminary data.</text>
</comment>
<dbReference type="InterPro" id="IPR002831">
    <property type="entry name" value="Tscrpt_reg_TrmB_N"/>
</dbReference>
<accession>A0A1G2B5T9</accession>
<dbReference type="Proteomes" id="UP000176952">
    <property type="component" value="Unassembled WGS sequence"/>
</dbReference>
<protein>
    <recommendedName>
        <fullName evidence="1">Transcription regulator TrmB N-terminal domain-containing protein</fullName>
    </recommendedName>
</protein>
<name>A0A1G2B5T9_9BACT</name>
<dbReference type="InterPro" id="IPR051797">
    <property type="entry name" value="TrmB-like"/>
</dbReference>
<dbReference type="STRING" id="1798542.A3F54_00760"/>
<dbReference type="PANTHER" id="PTHR34293">
    <property type="entry name" value="HTH-TYPE TRANSCRIPTIONAL REGULATOR TRMBL2"/>
    <property type="match status" value="1"/>
</dbReference>